<reference evidence="1" key="1">
    <citation type="submission" date="2020-06" db="EMBL/GenBank/DDBJ databases">
        <authorList>
            <person name="Li T."/>
            <person name="Hu X."/>
            <person name="Zhang T."/>
            <person name="Song X."/>
            <person name="Zhang H."/>
            <person name="Dai N."/>
            <person name="Sheng W."/>
            <person name="Hou X."/>
            <person name="Wei L."/>
        </authorList>
    </citation>
    <scope>NUCLEOTIDE SEQUENCE</scope>
    <source>
        <strain evidence="1">G02</strain>
        <tissue evidence="1">Leaf</tissue>
    </source>
</reference>
<organism evidence="1">
    <name type="scientific">Sesamum radiatum</name>
    <name type="common">Black benniseed</name>
    <dbReference type="NCBI Taxonomy" id="300843"/>
    <lineage>
        <taxon>Eukaryota</taxon>
        <taxon>Viridiplantae</taxon>
        <taxon>Streptophyta</taxon>
        <taxon>Embryophyta</taxon>
        <taxon>Tracheophyta</taxon>
        <taxon>Spermatophyta</taxon>
        <taxon>Magnoliopsida</taxon>
        <taxon>eudicotyledons</taxon>
        <taxon>Gunneridae</taxon>
        <taxon>Pentapetalae</taxon>
        <taxon>asterids</taxon>
        <taxon>lamiids</taxon>
        <taxon>Lamiales</taxon>
        <taxon>Pedaliaceae</taxon>
        <taxon>Sesamum</taxon>
    </lineage>
</organism>
<proteinExistence type="predicted"/>
<sequence>MPTNQKVKPWSWAAHRFDSYESTPESRSETFQVKDLKTSIEGFIETCTKYCSRVSSAGDIGRLCSFSGLVGKVVN</sequence>
<dbReference type="EMBL" id="JACGWJ010000014">
    <property type="protein sequence ID" value="KAL0374140.1"/>
    <property type="molecule type" value="Genomic_DNA"/>
</dbReference>
<dbReference type="AlphaFoldDB" id="A0AAW2R2A1"/>
<evidence type="ECO:0000313" key="1">
    <source>
        <dbReference type="EMBL" id="KAL0374140.1"/>
    </source>
</evidence>
<gene>
    <name evidence="1" type="ORF">Sradi_3329700</name>
</gene>
<comment type="caution">
    <text evidence="1">The sequence shown here is derived from an EMBL/GenBank/DDBJ whole genome shotgun (WGS) entry which is preliminary data.</text>
</comment>
<protein>
    <submittedName>
        <fullName evidence="1">Uncharacterized protein</fullName>
    </submittedName>
</protein>
<accession>A0AAW2R2A1</accession>
<reference evidence="1" key="2">
    <citation type="journal article" date="2024" name="Plant">
        <title>Genomic evolution and insights into agronomic trait innovations of Sesamum species.</title>
        <authorList>
            <person name="Miao H."/>
            <person name="Wang L."/>
            <person name="Qu L."/>
            <person name="Liu H."/>
            <person name="Sun Y."/>
            <person name="Le M."/>
            <person name="Wang Q."/>
            <person name="Wei S."/>
            <person name="Zheng Y."/>
            <person name="Lin W."/>
            <person name="Duan Y."/>
            <person name="Cao H."/>
            <person name="Xiong S."/>
            <person name="Wang X."/>
            <person name="Wei L."/>
            <person name="Li C."/>
            <person name="Ma Q."/>
            <person name="Ju M."/>
            <person name="Zhao R."/>
            <person name="Li G."/>
            <person name="Mu C."/>
            <person name="Tian Q."/>
            <person name="Mei H."/>
            <person name="Zhang T."/>
            <person name="Gao T."/>
            <person name="Zhang H."/>
        </authorList>
    </citation>
    <scope>NUCLEOTIDE SEQUENCE</scope>
    <source>
        <strain evidence="1">G02</strain>
    </source>
</reference>
<name>A0AAW2R2A1_SESRA</name>